<dbReference type="AlphaFoldDB" id="A0A8H3M645"/>
<accession>A0A8H3M645</accession>
<dbReference type="EMBL" id="BLAL01000257">
    <property type="protein sequence ID" value="GES97228.1"/>
    <property type="molecule type" value="Genomic_DNA"/>
</dbReference>
<dbReference type="Proteomes" id="UP000615446">
    <property type="component" value="Unassembled WGS sequence"/>
</dbReference>
<comment type="caution">
    <text evidence="2">The sequence shown here is derived from an EMBL/GenBank/DDBJ whole genome shotgun (WGS) entry which is preliminary data.</text>
</comment>
<name>A0A8H3M645_9GLOM</name>
<evidence type="ECO:0000313" key="2">
    <source>
        <dbReference type="EMBL" id="GES97228.1"/>
    </source>
</evidence>
<evidence type="ECO:0000256" key="1">
    <source>
        <dbReference type="SAM" id="MobiDB-lite"/>
    </source>
</evidence>
<reference evidence="2" key="1">
    <citation type="submission" date="2019-10" db="EMBL/GenBank/DDBJ databases">
        <title>Conservation and host-specific expression of non-tandemly repeated heterogenous ribosome RNA gene in arbuscular mycorrhizal fungi.</title>
        <authorList>
            <person name="Maeda T."/>
            <person name="Kobayashi Y."/>
            <person name="Nakagawa T."/>
            <person name="Ezawa T."/>
            <person name="Yamaguchi K."/>
            <person name="Bino T."/>
            <person name="Nishimoto Y."/>
            <person name="Shigenobu S."/>
            <person name="Kawaguchi M."/>
        </authorList>
    </citation>
    <scope>NUCLEOTIDE SEQUENCE</scope>
    <source>
        <strain evidence="2">HR1</strain>
    </source>
</reference>
<feature type="region of interest" description="Disordered" evidence="1">
    <location>
        <begin position="79"/>
        <end position="130"/>
    </location>
</feature>
<feature type="compositionally biased region" description="Polar residues" evidence="1">
    <location>
        <begin position="93"/>
        <end position="128"/>
    </location>
</feature>
<proteinExistence type="predicted"/>
<gene>
    <name evidence="2" type="ORF">RCL2_002381600</name>
</gene>
<evidence type="ECO:0000313" key="3">
    <source>
        <dbReference type="Proteomes" id="UP000615446"/>
    </source>
</evidence>
<organism evidence="2 3">
    <name type="scientific">Rhizophagus clarus</name>
    <dbReference type="NCBI Taxonomy" id="94130"/>
    <lineage>
        <taxon>Eukaryota</taxon>
        <taxon>Fungi</taxon>
        <taxon>Fungi incertae sedis</taxon>
        <taxon>Mucoromycota</taxon>
        <taxon>Glomeromycotina</taxon>
        <taxon>Glomeromycetes</taxon>
        <taxon>Glomerales</taxon>
        <taxon>Glomeraceae</taxon>
        <taxon>Rhizophagus</taxon>
    </lineage>
</organism>
<protein>
    <submittedName>
        <fullName evidence="2">Uncharacterized protein</fullName>
    </submittedName>
</protein>
<sequence>MERVVHTSQHTNPMVPRRLVAKRTQIPRKILSKFLAKYSIKAYKAIHTPKGERQLIVFFERHTDMLFALKTSFDIENKTYNWSRGDPLRNKSPRQTNTVNEDSSSKTCTRNRPRGQNPTKSQKNNKSKGSADIFNTLVDVLKKLASN</sequence>